<reference evidence="1" key="2">
    <citation type="journal article" date="2021" name="Genome Biol. Evol.">
        <title>Developing a high-quality reference genome for a parasitic bivalve with doubly uniparental inheritance (Bivalvia: Unionida).</title>
        <authorList>
            <person name="Smith C.H."/>
        </authorList>
    </citation>
    <scope>NUCLEOTIDE SEQUENCE</scope>
    <source>
        <strain evidence="1">CHS0354</strain>
        <tissue evidence="1">Mantle</tissue>
    </source>
</reference>
<dbReference type="EMBL" id="JAEAOA010001004">
    <property type="protein sequence ID" value="KAK3601705.1"/>
    <property type="molecule type" value="Genomic_DNA"/>
</dbReference>
<comment type="caution">
    <text evidence="1">The sequence shown here is derived from an EMBL/GenBank/DDBJ whole genome shotgun (WGS) entry which is preliminary data.</text>
</comment>
<accession>A0AAE0T1T9</accession>
<evidence type="ECO:0000313" key="2">
    <source>
        <dbReference type="Proteomes" id="UP001195483"/>
    </source>
</evidence>
<keyword evidence="2" id="KW-1185">Reference proteome</keyword>
<organism evidence="1 2">
    <name type="scientific">Potamilus streckersoni</name>
    <dbReference type="NCBI Taxonomy" id="2493646"/>
    <lineage>
        <taxon>Eukaryota</taxon>
        <taxon>Metazoa</taxon>
        <taxon>Spiralia</taxon>
        <taxon>Lophotrochozoa</taxon>
        <taxon>Mollusca</taxon>
        <taxon>Bivalvia</taxon>
        <taxon>Autobranchia</taxon>
        <taxon>Heteroconchia</taxon>
        <taxon>Palaeoheterodonta</taxon>
        <taxon>Unionida</taxon>
        <taxon>Unionoidea</taxon>
        <taxon>Unionidae</taxon>
        <taxon>Ambleminae</taxon>
        <taxon>Lampsilini</taxon>
        <taxon>Potamilus</taxon>
    </lineage>
</organism>
<protein>
    <submittedName>
        <fullName evidence="1">Uncharacterized protein</fullName>
    </submittedName>
</protein>
<gene>
    <name evidence="1" type="ORF">CHS0354_016064</name>
</gene>
<reference evidence="1" key="1">
    <citation type="journal article" date="2021" name="Genome Biol. Evol.">
        <title>A High-Quality Reference Genome for a Parasitic Bivalve with Doubly Uniparental Inheritance (Bivalvia: Unionida).</title>
        <authorList>
            <person name="Smith C.H."/>
        </authorList>
    </citation>
    <scope>NUCLEOTIDE SEQUENCE</scope>
    <source>
        <strain evidence="1">CHS0354</strain>
    </source>
</reference>
<evidence type="ECO:0000313" key="1">
    <source>
        <dbReference type="EMBL" id="KAK3601705.1"/>
    </source>
</evidence>
<reference evidence="1" key="3">
    <citation type="submission" date="2023-05" db="EMBL/GenBank/DDBJ databases">
        <authorList>
            <person name="Smith C.H."/>
        </authorList>
    </citation>
    <scope>NUCLEOTIDE SEQUENCE</scope>
    <source>
        <strain evidence="1">CHS0354</strain>
        <tissue evidence="1">Mantle</tissue>
    </source>
</reference>
<dbReference type="AlphaFoldDB" id="A0AAE0T1T9"/>
<name>A0AAE0T1T9_9BIVA</name>
<sequence length="104" mass="11617">MNVLSHVVEVLRHKEGPERAPISGHKMVAENAMEVWRRLESFSATLSLVLQWTEVGAHGLLGLLTQAGMSLVFLVHRPEPGPGFVPVLLPRTAEDRVMEVQWNQ</sequence>
<proteinExistence type="predicted"/>
<dbReference type="Proteomes" id="UP001195483">
    <property type="component" value="Unassembled WGS sequence"/>
</dbReference>